<comment type="caution">
    <text evidence="3">The sequence shown here is derived from an EMBL/GenBank/DDBJ whole genome shotgun (WGS) entry which is preliminary data.</text>
</comment>
<accession>A0A3E1NR46</accession>
<feature type="transmembrane region" description="Helical" evidence="1">
    <location>
        <begin position="142"/>
        <end position="162"/>
    </location>
</feature>
<dbReference type="Pfam" id="PF01734">
    <property type="entry name" value="Patatin"/>
    <property type="match status" value="1"/>
</dbReference>
<proteinExistence type="predicted"/>
<feature type="transmembrane region" description="Helical" evidence="1">
    <location>
        <begin position="290"/>
        <end position="306"/>
    </location>
</feature>
<dbReference type="Proteomes" id="UP000261284">
    <property type="component" value="Unassembled WGS sequence"/>
</dbReference>
<dbReference type="AlphaFoldDB" id="A0A3E1NR46"/>
<feature type="transmembrane region" description="Helical" evidence="1">
    <location>
        <begin position="6"/>
        <end position="22"/>
    </location>
</feature>
<keyword evidence="1" id="KW-0812">Transmembrane</keyword>
<evidence type="ECO:0000259" key="2">
    <source>
        <dbReference type="Pfam" id="PF01734"/>
    </source>
</evidence>
<feature type="domain" description="PNPLA" evidence="2">
    <location>
        <begin position="376"/>
        <end position="614"/>
    </location>
</feature>
<dbReference type="EMBL" id="QTJU01000001">
    <property type="protein sequence ID" value="RFM30429.1"/>
    <property type="molecule type" value="Genomic_DNA"/>
</dbReference>
<keyword evidence="1" id="KW-0472">Membrane</keyword>
<gene>
    <name evidence="3" type="ORF">DXN05_05590</name>
</gene>
<keyword evidence="1" id="KW-1133">Transmembrane helix</keyword>
<dbReference type="OrthoDB" id="1488930at2"/>
<keyword evidence="4" id="KW-1185">Reference proteome</keyword>
<feature type="transmembrane region" description="Helical" evidence="1">
    <location>
        <begin position="64"/>
        <end position="82"/>
    </location>
</feature>
<sequence length="742" mass="85002">MKKYLIGFYYSLPIQLFLLHFRRYQIFLIFWYVLFATIAGDFMQNFGAYALYLSPEYLGSVNSISTSIVGFSIGAFIMSWNITTFILHSKHIRFLATTAQPFLKYCINNGIIPVAFLIFYFYKAVEHNHYRDLLGARDIFFLAAGFTSGFVLALLIAFLYFFGADKTIYHRMASIITTANKHYVEALKLNPLPVDKREKEIRVDFFLSAKLGLRVPRDVRHYAPEFLDVIFKRHHFAAVIAIFIAFLFLITIGFFLDNPVFQVPAAASITIFFAILIAVAGAFTLFCHSWSLPILVVIYLSVNWMYEHDIIDLRNKAYGLAYNQKEGRPEYSRATIDGMASPEFAEADKKAFLRRLENWKARQGPGKPVMFLINVSGGGSRSAYFTMNVLQRLDSLTNGRIMPQTVLMTGASGGMLGAAYFRELYWLKQRGAPIHLQDERFRNDIARDLLNPLFSSFISRDLVGPAKKFQIGNKSYVKDRGYAFERALRENTHGLLDKTIGDYTLAEDSAFIPTMFFSATISRDGRKVLMGSRPARFLMRSVRTGYRVFPESDPDAIDFASLFAGQDAMKLQVSSALRMNATFPYVLPNVWLPTNPVIDVMDAGLRDNFGQETALRYLRVFQDWAKANCRRVVMIEIRDRPIGEWEKPGDNSMVSFLTKPFLLLQNNWFKLQDYYQTDQLNYLSETMGPQFYRLCFQYVAGEHDNYASLSFHLNASEKKGIAMALNNDGNRLTFNILQQLMK</sequence>
<organism evidence="3 4">
    <name type="scientific">Deminuibacter soli</name>
    <dbReference type="NCBI Taxonomy" id="2291815"/>
    <lineage>
        <taxon>Bacteria</taxon>
        <taxon>Pseudomonadati</taxon>
        <taxon>Bacteroidota</taxon>
        <taxon>Chitinophagia</taxon>
        <taxon>Chitinophagales</taxon>
        <taxon>Chitinophagaceae</taxon>
        <taxon>Deminuibacter</taxon>
    </lineage>
</organism>
<evidence type="ECO:0000256" key="1">
    <source>
        <dbReference type="SAM" id="Phobius"/>
    </source>
</evidence>
<dbReference type="InterPro" id="IPR002641">
    <property type="entry name" value="PNPLA_dom"/>
</dbReference>
<feature type="transmembrane region" description="Helical" evidence="1">
    <location>
        <begin position="262"/>
        <end position="283"/>
    </location>
</feature>
<dbReference type="RefSeq" id="WP_116846184.1">
    <property type="nucleotide sequence ID" value="NZ_QTJU01000001.1"/>
</dbReference>
<reference evidence="3 4" key="1">
    <citation type="submission" date="2018-08" db="EMBL/GenBank/DDBJ databases">
        <title>Chitinophagaceae sp. K23C18032701, a novel bacterium isolated from forest soil.</title>
        <authorList>
            <person name="Wang C."/>
        </authorList>
    </citation>
    <scope>NUCLEOTIDE SEQUENCE [LARGE SCALE GENOMIC DNA]</scope>
    <source>
        <strain evidence="3 4">K23C18032701</strain>
    </source>
</reference>
<name>A0A3E1NR46_9BACT</name>
<feature type="transmembrane region" description="Helical" evidence="1">
    <location>
        <begin position="236"/>
        <end position="256"/>
    </location>
</feature>
<protein>
    <submittedName>
        <fullName evidence="3">Patatin-like phospholipase family protein</fullName>
    </submittedName>
</protein>
<dbReference type="GO" id="GO:0006629">
    <property type="term" value="P:lipid metabolic process"/>
    <property type="evidence" value="ECO:0007669"/>
    <property type="project" value="InterPro"/>
</dbReference>
<evidence type="ECO:0000313" key="4">
    <source>
        <dbReference type="Proteomes" id="UP000261284"/>
    </source>
</evidence>
<feature type="transmembrane region" description="Helical" evidence="1">
    <location>
        <begin position="29"/>
        <end position="52"/>
    </location>
</feature>
<evidence type="ECO:0000313" key="3">
    <source>
        <dbReference type="EMBL" id="RFM30429.1"/>
    </source>
</evidence>
<feature type="transmembrane region" description="Helical" evidence="1">
    <location>
        <begin position="102"/>
        <end position="122"/>
    </location>
</feature>